<dbReference type="SUPFAM" id="SSF161065">
    <property type="entry name" value="ATP synthase D chain-like"/>
    <property type="match status" value="1"/>
</dbReference>
<evidence type="ECO:0000256" key="3">
    <source>
        <dbReference type="ARBA" id="ARBA00021688"/>
    </source>
</evidence>
<evidence type="ECO:0000256" key="5">
    <source>
        <dbReference type="ARBA" id="ARBA00022547"/>
    </source>
</evidence>
<dbReference type="GO" id="GO:0015078">
    <property type="term" value="F:proton transmembrane transporter activity"/>
    <property type="evidence" value="ECO:0007669"/>
    <property type="project" value="InterPro"/>
</dbReference>
<keyword evidence="5" id="KW-0138">CF(0)</keyword>
<keyword evidence="7 12" id="KW-0999">Mitochondrion inner membrane</keyword>
<dbReference type="Pfam" id="PF05873">
    <property type="entry name" value="Mt_ATP-synt_D"/>
    <property type="match status" value="1"/>
</dbReference>
<keyword evidence="8 12" id="KW-0406">Ion transport</keyword>
<dbReference type="EMBL" id="BTGC01000008">
    <property type="protein sequence ID" value="GMM52221.1"/>
    <property type="molecule type" value="Genomic_DNA"/>
</dbReference>
<accession>A0AAV5RM97</accession>
<gene>
    <name evidence="13" type="ORF">DASB73_031840</name>
</gene>
<evidence type="ECO:0000256" key="2">
    <source>
        <dbReference type="ARBA" id="ARBA00006842"/>
    </source>
</evidence>
<dbReference type="GO" id="GO:0005743">
    <property type="term" value="C:mitochondrial inner membrane"/>
    <property type="evidence" value="ECO:0007669"/>
    <property type="project" value="UniProtKB-SubCell"/>
</dbReference>
<comment type="caution">
    <text evidence="13">The sequence shown here is derived from an EMBL/GenBank/DDBJ whole genome shotgun (WGS) entry which is preliminary data.</text>
</comment>
<keyword evidence="6 12" id="KW-0375">Hydrogen ion transport</keyword>
<dbReference type="Proteomes" id="UP001362899">
    <property type="component" value="Unassembled WGS sequence"/>
</dbReference>
<protein>
    <recommendedName>
        <fullName evidence="3 12">ATP synthase subunit d, mitochondrial</fullName>
    </recommendedName>
</protein>
<reference evidence="13 14" key="1">
    <citation type="journal article" date="2023" name="Elife">
        <title>Identification of key yeast species and microbe-microbe interactions impacting larval growth of Drosophila in the wild.</title>
        <authorList>
            <person name="Mure A."/>
            <person name="Sugiura Y."/>
            <person name="Maeda R."/>
            <person name="Honda K."/>
            <person name="Sakurai N."/>
            <person name="Takahashi Y."/>
            <person name="Watada M."/>
            <person name="Katoh T."/>
            <person name="Gotoh A."/>
            <person name="Gotoh Y."/>
            <person name="Taniguchi I."/>
            <person name="Nakamura K."/>
            <person name="Hayashi T."/>
            <person name="Katayama T."/>
            <person name="Uemura T."/>
            <person name="Hattori Y."/>
        </authorList>
    </citation>
    <scope>NUCLEOTIDE SEQUENCE [LARGE SCALE GENOMIC DNA]</scope>
    <source>
        <strain evidence="13 14">SB-73</strain>
    </source>
</reference>
<evidence type="ECO:0000256" key="12">
    <source>
        <dbReference type="PIRNR" id="PIRNR005514"/>
    </source>
</evidence>
<dbReference type="PIRSF" id="PIRSF005514">
    <property type="entry name" value="ATPase_F0_D_mt"/>
    <property type="match status" value="1"/>
</dbReference>
<sequence length="173" mass="19236">MSAKQVAAKLDYGQIIHTLGLTGTTANSLLAFNRRNEAAKTKVAQLEQQPTSIDFSHYRSVLKNQKVVEEIEKAIKSFKPINYDVSKQLKTIEAFETVAVKNAEATQSKVSEELVALGKTLDNIQSARAFEELVVEDILKAAPEVDEKVKEFISKSRWDVPGYSEKFGSTVLM</sequence>
<proteinExistence type="inferred from homology"/>
<dbReference type="GO" id="GO:0045259">
    <property type="term" value="C:proton-transporting ATP synthase complex"/>
    <property type="evidence" value="ECO:0007669"/>
    <property type="project" value="UniProtKB-KW"/>
</dbReference>
<evidence type="ECO:0000256" key="10">
    <source>
        <dbReference type="ARBA" id="ARBA00023136"/>
    </source>
</evidence>
<evidence type="ECO:0000256" key="7">
    <source>
        <dbReference type="ARBA" id="ARBA00022792"/>
    </source>
</evidence>
<evidence type="ECO:0000313" key="14">
    <source>
        <dbReference type="Proteomes" id="UP001362899"/>
    </source>
</evidence>
<evidence type="ECO:0000256" key="6">
    <source>
        <dbReference type="ARBA" id="ARBA00022781"/>
    </source>
</evidence>
<evidence type="ECO:0000256" key="1">
    <source>
        <dbReference type="ARBA" id="ARBA00004273"/>
    </source>
</evidence>
<keyword evidence="11" id="KW-0066">ATP synthesis</keyword>
<comment type="function">
    <text evidence="12">Mitochondrial membrane ATP synthase (F(1)F(0) ATP synthase or Complex V) produces ATP from ADP in the presence of a proton gradient across the membrane which is generated by electron transport complexes of the respiratory chain. F-type ATPases consist of two structural domains, F(1) - containing the extramembraneous catalytic core, and F(0) - containing the membrane proton channel, linked together by a central stalk and a peripheral stalk. During catalysis, ATP synthesis in the catalytic domain of F(1) is coupled via a rotary mechanism of the central stalk subunits to proton translocation.</text>
</comment>
<name>A0AAV5RM97_STABA</name>
<evidence type="ECO:0000256" key="11">
    <source>
        <dbReference type="ARBA" id="ARBA00023310"/>
    </source>
</evidence>
<evidence type="ECO:0000256" key="8">
    <source>
        <dbReference type="ARBA" id="ARBA00023065"/>
    </source>
</evidence>
<evidence type="ECO:0000256" key="4">
    <source>
        <dbReference type="ARBA" id="ARBA00022448"/>
    </source>
</evidence>
<keyword evidence="14" id="KW-1185">Reference proteome</keyword>
<evidence type="ECO:0000256" key="9">
    <source>
        <dbReference type="ARBA" id="ARBA00023128"/>
    </source>
</evidence>
<keyword evidence="10 12" id="KW-0472">Membrane</keyword>
<dbReference type="InterPro" id="IPR008689">
    <property type="entry name" value="ATP_synth_F0_dsu_mt"/>
</dbReference>
<dbReference type="GO" id="GO:0015986">
    <property type="term" value="P:proton motive force-driven ATP synthesis"/>
    <property type="evidence" value="ECO:0007669"/>
    <property type="project" value="UniProtKB-UniRule"/>
</dbReference>
<evidence type="ECO:0000313" key="13">
    <source>
        <dbReference type="EMBL" id="GMM52221.1"/>
    </source>
</evidence>
<dbReference type="InterPro" id="IPR036228">
    <property type="entry name" value="ATP_synth_F0_dsu_sf_mt"/>
</dbReference>
<organism evidence="13 14">
    <name type="scientific">Starmerella bacillaris</name>
    <name type="common">Yeast</name>
    <name type="synonym">Candida zemplinina</name>
    <dbReference type="NCBI Taxonomy" id="1247836"/>
    <lineage>
        <taxon>Eukaryota</taxon>
        <taxon>Fungi</taxon>
        <taxon>Dikarya</taxon>
        <taxon>Ascomycota</taxon>
        <taxon>Saccharomycotina</taxon>
        <taxon>Dipodascomycetes</taxon>
        <taxon>Dipodascales</taxon>
        <taxon>Trichomonascaceae</taxon>
        <taxon>Starmerella</taxon>
    </lineage>
</organism>
<dbReference type="AlphaFoldDB" id="A0AAV5RM97"/>
<dbReference type="PANTHER" id="PTHR12700">
    <property type="entry name" value="ATP SYNTHASE SUBUNIT D, MITOCHONDRIAL"/>
    <property type="match status" value="1"/>
</dbReference>
<comment type="subcellular location">
    <subcellularLocation>
        <location evidence="1 12">Mitochondrion inner membrane</location>
    </subcellularLocation>
</comment>
<comment type="similarity">
    <text evidence="2 12">Belongs to the ATPase d subunit family.</text>
</comment>
<keyword evidence="4 12" id="KW-0813">Transport</keyword>
<dbReference type="Gene3D" id="6.10.280.70">
    <property type="match status" value="1"/>
</dbReference>
<keyword evidence="9 12" id="KW-0496">Mitochondrion</keyword>